<dbReference type="Proteomes" id="UP000504615">
    <property type="component" value="Unplaced"/>
</dbReference>
<evidence type="ECO:0000256" key="3">
    <source>
        <dbReference type="ARBA" id="ARBA00023242"/>
    </source>
</evidence>
<proteinExistence type="inferred from homology"/>
<dbReference type="GO" id="GO:0031965">
    <property type="term" value="C:nuclear membrane"/>
    <property type="evidence" value="ECO:0007669"/>
    <property type="project" value="TreeGrafter"/>
</dbReference>
<evidence type="ECO:0000313" key="4">
    <source>
        <dbReference type="Proteomes" id="UP000504615"/>
    </source>
</evidence>
<dbReference type="GO" id="GO:0071630">
    <property type="term" value="P:nuclear protein quality control by the ubiquitin-proteasome system"/>
    <property type="evidence" value="ECO:0007669"/>
    <property type="project" value="InterPro"/>
</dbReference>
<dbReference type="GO" id="GO:0070628">
    <property type="term" value="F:proteasome binding"/>
    <property type="evidence" value="ECO:0007669"/>
    <property type="project" value="TreeGrafter"/>
</dbReference>
<evidence type="ECO:0000256" key="2">
    <source>
        <dbReference type="ARBA" id="ARBA00006199"/>
    </source>
</evidence>
<dbReference type="Pfam" id="PF08559">
    <property type="entry name" value="Cut8"/>
    <property type="match status" value="1"/>
</dbReference>
<dbReference type="PANTHER" id="PTHR28032:SF1">
    <property type="entry name" value="FI02826P"/>
    <property type="match status" value="1"/>
</dbReference>
<organism evidence="4 5">
    <name type="scientific">Pogonomyrmex barbatus</name>
    <name type="common">red harvester ant</name>
    <dbReference type="NCBI Taxonomy" id="144034"/>
    <lineage>
        <taxon>Eukaryota</taxon>
        <taxon>Metazoa</taxon>
        <taxon>Ecdysozoa</taxon>
        <taxon>Arthropoda</taxon>
        <taxon>Hexapoda</taxon>
        <taxon>Insecta</taxon>
        <taxon>Pterygota</taxon>
        <taxon>Neoptera</taxon>
        <taxon>Endopterygota</taxon>
        <taxon>Hymenoptera</taxon>
        <taxon>Apocrita</taxon>
        <taxon>Aculeata</taxon>
        <taxon>Formicoidea</taxon>
        <taxon>Formicidae</taxon>
        <taxon>Myrmicinae</taxon>
        <taxon>Pogonomyrmex</taxon>
    </lineage>
</organism>
<accession>A0A8N1SBD9</accession>
<dbReference type="RefSeq" id="XP_025075328.1">
    <property type="nucleotide sequence ID" value="XM_025219543.1"/>
</dbReference>
<dbReference type="InterPro" id="IPR038422">
    <property type="entry name" value="Cut8/Sts1_sf"/>
</dbReference>
<dbReference type="InterPro" id="IPR013868">
    <property type="entry name" value="Cut8/Sts1_fam"/>
</dbReference>
<evidence type="ECO:0000256" key="1">
    <source>
        <dbReference type="ARBA" id="ARBA00004123"/>
    </source>
</evidence>
<dbReference type="PANTHER" id="PTHR28032">
    <property type="entry name" value="FI02826P"/>
    <property type="match status" value="1"/>
</dbReference>
<keyword evidence="3" id="KW-0539">Nucleus</keyword>
<reference evidence="5" key="1">
    <citation type="submission" date="2025-08" db="UniProtKB">
        <authorList>
            <consortium name="RefSeq"/>
        </authorList>
    </citation>
    <scope>IDENTIFICATION</scope>
</reference>
<dbReference type="AlphaFoldDB" id="A0A8N1SBD9"/>
<protein>
    <submittedName>
        <fullName evidence="5">Uncharacterized protein LOC105431873</fullName>
    </submittedName>
</protein>
<dbReference type="GO" id="GO:0031144">
    <property type="term" value="P:proteasome localization"/>
    <property type="evidence" value="ECO:0007669"/>
    <property type="project" value="InterPro"/>
</dbReference>
<keyword evidence="4" id="KW-1185">Reference proteome</keyword>
<dbReference type="OrthoDB" id="10061064at2759"/>
<name>A0A8N1SBD9_9HYME</name>
<evidence type="ECO:0000313" key="5">
    <source>
        <dbReference type="RefSeq" id="XP_025075328.1"/>
    </source>
</evidence>
<comment type="similarity">
    <text evidence="2">Belongs to the cut8/STS1 family.</text>
</comment>
<gene>
    <name evidence="5" type="primary">LOC105431873</name>
</gene>
<sequence length="287" mass="33102">MDVRTVQNWLNRLPDNWHSPQSPDELVIQKRGRRKSIVWSPDLDSSKRRSLLSINSKDHTPVKSPQTPNIALKNTARKRLSLVDTRQSSFITPERKKTSLPSRISLDVTNASARRSNDSLANNLRGLSHEQLVQLIMELVCAQEDNVLNMNENLRDILSKKMPNADIQPLIENLISLQQNVYASLVFVSDLTDSSTYSRAYVHLDMFQKTLVDQGKTLQNSQHWVSLMHYSLEAWKIAKKLPEWVEHGSHNVSYKCFKSLAQFCNEAIKKEILKHRLWKVTLRVLKL</sequence>
<dbReference type="GeneID" id="105431873"/>
<dbReference type="Gene3D" id="1.20.58.1590">
    <property type="entry name" value="Tethering factor for nuclear proteasome Cut8/Sts1"/>
    <property type="match status" value="1"/>
</dbReference>
<comment type="subcellular location">
    <subcellularLocation>
        <location evidence="1">Nucleus</location>
    </subcellularLocation>
</comment>